<gene>
    <name evidence="2" type="ORF">BHE90_013441</name>
</gene>
<protein>
    <recommendedName>
        <fullName evidence="4">Prion-inhibition and propagation HeLo domain-containing protein</fullName>
    </recommendedName>
</protein>
<feature type="compositionally biased region" description="Polar residues" evidence="1">
    <location>
        <begin position="145"/>
        <end position="160"/>
    </location>
</feature>
<organism evidence="2 3">
    <name type="scientific">Fusarium euwallaceae</name>
    <dbReference type="NCBI Taxonomy" id="1147111"/>
    <lineage>
        <taxon>Eukaryota</taxon>
        <taxon>Fungi</taxon>
        <taxon>Dikarya</taxon>
        <taxon>Ascomycota</taxon>
        <taxon>Pezizomycotina</taxon>
        <taxon>Sordariomycetes</taxon>
        <taxon>Hypocreomycetidae</taxon>
        <taxon>Hypocreales</taxon>
        <taxon>Nectriaceae</taxon>
        <taxon>Fusarium</taxon>
        <taxon>Fusarium solani species complex</taxon>
    </lineage>
</organism>
<dbReference type="Proteomes" id="UP000287124">
    <property type="component" value="Unassembled WGS sequence"/>
</dbReference>
<dbReference type="AlphaFoldDB" id="A0A430L8T1"/>
<proteinExistence type="predicted"/>
<accession>A0A430L8T1</accession>
<evidence type="ECO:0000313" key="3">
    <source>
        <dbReference type="Proteomes" id="UP000287124"/>
    </source>
</evidence>
<comment type="caution">
    <text evidence="2">The sequence shown here is derived from an EMBL/GenBank/DDBJ whole genome shotgun (WGS) entry which is preliminary data.</text>
</comment>
<name>A0A430L8T1_9HYPO</name>
<feature type="region of interest" description="Disordered" evidence="1">
    <location>
        <begin position="145"/>
        <end position="169"/>
    </location>
</feature>
<evidence type="ECO:0000256" key="1">
    <source>
        <dbReference type="SAM" id="MobiDB-lite"/>
    </source>
</evidence>
<keyword evidence="3" id="KW-1185">Reference proteome</keyword>
<evidence type="ECO:0008006" key="4">
    <source>
        <dbReference type="Google" id="ProtNLM"/>
    </source>
</evidence>
<sequence length="169" mass="19774">MGLYLPNPYDVRAFIVSDESATKDIKEANMFYRRLRRYLGKEEELKRSIVDAIYKTENALQEFREVFGFVEPTPQGNHHETEKEKEEALKVFRESMKPKGIRRKLKWILSDRKEAKKLSLMLEYARLDLSHRVIWMQTALDRLDNSPSSMPIRSASTGLPSSVPPDQRD</sequence>
<evidence type="ECO:0000313" key="2">
    <source>
        <dbReference type="EMBL" id="RTE72147.1"/>
    </source>
</evidence>
<dbReference type="EMBL" id="MIKF01000329">
    <property type="protein sequence ID" value="RTE72147.1"/>
    <property type="molecule type" value="Genomic_DNA"/>
</dbReference>
<reference evidence="2 3" key="1">
    <citation type="submission" date="2017-06" db="EMBL/GenBank/DDBJ databases">
        <title>Comparative genomic analysis of Ambrosia Fusariam Clade fungi.</title>
        <authorList>
            <person name="Stajich J.E."/>
            <person name="Carrillo J."/>
            <person name="Kijimoto T."/>
            <person name="Eskalen A."/>
            <person name="O'Donnell K."/>
            <person name="Kasson M."/>
        </authorList>
    </citation>
    <scope>NUCLEOTIDE SEQUENCE [LARGE SCALE GENOMIC DNA]</scope>
    <source>
        <strain evidence="2 3">UCR1854</strain>
    </source>
</reference>